<feature type="region of interest" description="Disordered" evidence="7">
    <location>
        <begin position="1"/>
        <end position="44"/>
    </location>
</feature>
<keyword evidence="2" id="KW-0677">Repeat</keyword>
<dbReference type="AlphaFoldDB" id="A0A915VJX2"/>
<dbReference type="PANTHER" id="PTHR47995:SF9">
    <property type="entry name" value="TRANSCRIPTION FACTOR"/>
    <property type="match status" value="1"/>
</dbReference>
<gene>
    <name evidence="10" type="primary">GAMYB-like</name>
</gene>
<name>A0A915VJX2_LOLMU</name>
<accession>A0A915VJX2</accession>
<dbReference type="PROSITE" id="PS51294">
    <property type="entry name" value="HTH_MYB"/>
    <property type="match status" value="2"/>
</dbReference>
<proteinExistence type="evidence at transcript level"/>
<dbReference type="GO" id="GO:0005634">
    <property type="term" value="C:nucleus"/>
    <property type="evidence" value="ECO:0007669"/>
    <property type="project" value="UniProtKB-SubCell"/>
</dbReference>
<dbReference type="InterPro" id="IPR001005">
    <property type="entry name" value="SANT/Myb"/>
</dbReference>
<dbReference type="CDD" id="cd00167">
    <property type="entry name" value="SANT"/>
    <property type="match status" value="2"/>
</dbReference>
<evidence type="ECO:0000256" key="3">
    <source>
        <dbReference type="ARBA" id="ARBA00023015"/>
    </source>
</evidence>
<evidence type="ECO:0000256" key="2">
    <source>
        <dbReference type="ARBA" id="ARBA00022737"/>
    </source>
</evidence>
<keyword evidence="5" id="KW-0804">Transcription</keyword>
<keyword evidence="3" id="KW-0805">Transcription regulation</keyword>
<comment type="subcellular location">
    <subcellularLocation>
        <location evidence="1">Nucleus</location>
    </subcellularLocation>
</comment>
<keyword evidence="4" id="KW-0238">DNA-binding</keyword>
<evidence type="ECO:0000256" key="4">
    <source>
        <dbReference type="ARBA" id="ARBA00023125"/>
    </source>
</evidence>
<reference evidence="10" key="1">
    <citation type="submission" date="2022-09" db="EMBL/GenBank/DDBJ databases">
        <title>Investigation of the effect of gamma ray treatment on phenotype and gene mutation in Italian ryegrass.</title>
        <authorList>
            <person name="Kim N.Y."/>
            <person name="Lee K.W."/>
            <person name="Woo J.H."/>
            <person name="Park K.B."/>
            <person name="Lee S.H."/>
        </authorList>
    </citation>
    <scope>NUCLEOTIDE SEQUENCE</scope>
    <source>
        <strain evidence="10">CD33</strain>
    </source>
</reference>
<feature type="compositionally biased region" description="Basic and acidic residues" evidence="7">
    <location>
        <begin position="21"/>
        <end position="40"/>
    </location>
</feature>
<keyword evidence="6" id="KW-0539">Nucleus</keyword>
<evidence type="ECO:0000256" key="1">
    <source>
        <dbReference type="ARBA" id="ARBA00004123"/>
    </source>
</evidence>
<feature type="domain" description="HTH myb-type" evidence="9">
    <location>
        <begin position="37"/>
        <end position="89"/>
    </location>
</feature>
<organism evidence="10">
    <name type="scientific">Lolium multiflorum</name>
    <name type="common">Italian ryegrass</name>
    <name type="synonym">Lolium perenne subsp. multiflorum</name>
    <dbReference type="NCBI Taxonomy" id="4521"/>
    <lineage>
        <taxon>Eukaryota</taxon>
        <taxon>Viridiplantae</taxon>
        <taxon>Streptophyta</taxon>
        <taxon>Embryophyta</taxon>
        <taxon>Tracheophyta</taxon>
        <taxon>Spermatophyta</taxon>
        <taxon>Magnoliopsida</taxon>
        <taxon>Liliopsida</taxon>
        <taxon>Poales</taxon>
        <taxon>Poaceae</taxon>
        <taxon>BOP clade</taxon>
        <taxon>Pooideae</taxon>
        <taxon>Poodae</taxon>
        <taxon>Poeae</taxon>
        <taxon>Poeae Chloroplast Group 2 (Poeae type)</taxon>
        <taxon>Loliodinae</taxon>
        <taxon>Loliinae</taxon>
        <taxon>Lolium</taxon>
    </lineage>
</organism>
<evidence type="ECO:0000259" key="9">
    <source>
        <dbReference type="PROSITE" id="PS51294"/>
    </source>
</evidence>
<dbReference type="FunFam" id="1.10.10.60:FF:000001">
    <property type="entry name" value="MYB-related transcription factor"/>
    <property type="match status" value="1"/>
</dbReference>
<evidence type="ECO:0000256" key="6">
    <source>
        <dbReference type="ARBA" id="ARBA00023242"/>
    </source>
</evidence>
<dbReference type="PANTHER" id="PTHR47995">
    <property type="entry name" value="TRANSCRIPTION FACTOR MYB33-RELATED"/>
    <property type="match status" value="1"/>
</dbReference>
<protein>
    <submittedName>
        <fullName evidence="10">Transcription factor GAMYB-like</fullName>
    </submittedName>
</protein>
<evidence type="ECO:0000313" key="10">
    <source>
        <dbReference type="EMBL" id="BDS00508.1"/>
    </source>
</evidence>
<dbReference type="InterPro" id="IPR017930">
    <property type="entry name" value="Myb_dom"/>
</dbReference>
<dbReference type="InterPro" id="IPR009057">
    <property type="entry name" value="Homeodomain-like_sf"/>
</dbReference>
<dbReference type="EMBL" id="LC730453">
    <property type="protein sequence ID" value="BDS00508.1"/>
    <property type="molecule type" value="mRNA"/>
</dbReference>
<evidence type="ECO:0000259" key="8">
    <source>
        <dbReference type="PROSITE" id="PS50090"/>
    </source>
</evidence>
<dbReference type="Pfam" id="PF00249">
    <property type="entry name" value="Myb_DNA-binding"/>
    <property type="match status" value="2"/>
</dbReference>
<dbReference type="SUPFAM" id="SSF46689">
    <property type="entry name" value="Homeodomain-like"/>
    <property type="match status" value="1"/>
</dbReference>
<feature type="domain" description="Myb-like" evidence="8">
    <location>
        <begin position="90"/>
        <end position="140"/>
    </location>
</feature>
<evidence type="ECO:0000256" key="5">
    <source>
        <dbReference type="ARBA" id="ARBA00023163"/>
    </source>
</evidence>
<dbReference type="GO" id="GO:0003677">
    <property type="term" value="F:DNA binding"/>
    <property type="evidence" value="ECO:0007669"/>
    <property type="project" value="UniProtKB-KW"/>
</dbReference>
<evidence type="ECO:0000256" key="7">
    <source>
        <dbReference type="SAM" id="MobiDB-lite"/>
    </source>
</evidence>
<dbReference type="PROSITE" id="PS50090">
    <property type="entry name" value="MYB_LIKE"/>
    <property type="match status" value="2"/>
</dbReference>
<feature type="domain" description="Myb-like" evidence="8">
    <location>
        <begin position="37"/>
        <end position="89"/>
    </location>
</feature>
<sequence length="460" mass="51098">MNRVKSESSWEMPDPDQTDLPSHDDDSVKAPPRRKADVQLKKGPWTPSEDAVLEAYVKKHGVRNWNVVQKETGLLRCGKSCRLRWSNHLRPDLKKGTFTKEEKNLIIRLHHRMGNKWAQMAAYLPGRTDNEIKNYWNTRVKKCLRMNTPEHPPNICMEASNEDQHESADSNFSEKLANDLLHENGPYVPDFTWGSSIGVQESLSNAPQLPDISFSNLLALNFTSKNYDFIGQANQENVLKESEILFPVLNPTINGTFDGSHAFSNGNFSTSRPITGPSKMELPSFQCVASDPNNWCTYLSTSAMQRSSYADLCVQSSAVAASAKFESICMAPRDSGQLEELLPEAQALSSLENQQLSVGSLSPPSVGTPCDAMVEPTGLDLFERDTNLYALIDSCLSAPPLCPASPDEFQPAIILSAPNPAFGSTEPTVPQYEQGYFSPHPEDSRTDAFSPWYTMPAVYQ</sequence>
<dbReference type="SMART" id="SM00717">
    <property type="entry name" value="SANT"/>
    <property type="match status" value="2"/>
</dbReference>
<dbReference type="Gene3D" id="1.10.10.60">
    <property type="entry name" value="Homeodomain-like"/>
    <property type="match status" value="2"/>
</dbReference>
<feature type="domain" description="HTH myb-type" evidence="9">
    <location>
        <begin position="90"/>
        <end position="144"/>
    </location>
</feature>